<evidence type="ECO:0000256" key="1">
    <source>
        <dbReference type="SAM" id="MobiDB-lite"/>
    </source>
</evidence>
<protein>
    <submittedName>
        <fullName evidence="2">Uncharacterized protein</fullName>
    </submittedName>
</protein>
<dbReference type="AlphaFoldDB" id="A0A069PL48"/>
<proteinExistence type="predicted"/>
<reference evidence="2 3" key="1">
    <citation type="submission" date="2014-03" db="EMBL/GenBank/DDBJ databases">
        <title>Draft Genome Sequences of Four Burkholderia Strains.</title>
        <authorList>
            <person name="Liu X.Y."/>
            <person name="Li C.X."/>
            <person name="Xu J.H."/>
        </authorList>
    </citation>
    <scope>NUCLEOTIDE SEQUENCE [LARGE SCALE GENOMIC DNA]</scope>
    <source>
        <strain evidence="2 3">DSM 50014</strain>
    </source>
</reference>
<evidence type="ECO:0000313" key="2">
    <source>
        <dbReference type="EMBL" id="KDR41428.1"/>
    </source>
</evidence>
<name>A0A069PL48_9BURK</name>
<evidence type="ECO:0000313" key="3">
    <source>
        <dbReference type="Proteomes" id="UP000027466"/>
    </source>
</evidence>
<sequence>MFTDKDGDRFVEATSHPKGASAGKGTLGWGTGKYKGIEGQVDWQQVLTLPAEKGSFNFVGTKTGSYSLP</sequence>
<feature type="region of interest" description="Disordered" evidence="1">
    <location>
        <begin position="1"/>
        <end position="25"/>
    </location>
</feature>
<feature type="compositionally biased region" description="Basic and acidic residues" evidence="1">
    <location>
        <begin position="1"/>
        <end position="11"/>
    </location>
</feature>
<dbReference type="Proteomes" id="UP000027466">
    <property type="component" value="Unassembled WGS sequence"/>
</dbReference>
<gene>
    <name evidence="2" type="ORF">BG61_17235</name>
</gene>
<comment type="caution">
    <text evidence="2">The sequence shown here is derived from an EMBL/GenBank/DDBJ whole genome shotgun (WGS) entry which is preliminary data.</text>
</comment>
<accession>A0A069PL48</accession>
<keyword evidence="3" id="KW-1185">Reference proteome</keyword>
<organism evidence="2 3">
    <name type="scientific">Caballeronia glathei</name>
    <dbReference type="NCBI Taxonomy" id="60547"/>
    <lineage>
        <taxon>Bacteria</taxon>
        <taxon>Pseudomonadati</taxon>
        <taxon>Pseudomonadota</taxon>
        <taxon>Betaproteobacteria</taxon>
        <taxon>Burkholderiales</taxon>
        <taxon>Burkholderiaceae</taxon>
        <taxon>Caballeronia</taxon>
    </lineage>
</organism>
<dbReference type="EMBL" id="JFHC01000027">
    <property type="protein sequence ID" value="KDR41428.1"/>
    <property type="molecule type" value="Genomic_DNA"/>
</dbReference>